<name>A0A2Z6QHW7_9GLOM</name>
<keyword evidence="2" id="KW-1185">Reference proteome</keyword>
<evidence type="ECO:0000313" key="1">
    <source>
        <dbReference type="EMBL" id="GBB84404.1"/>
    </source>
</evidence>
<dbReference type="EMBL" id="BEXD01000113">
    <property type="protein sequence ID" value="GBB84404.1"/>
    <property type="molecule type" value="Genomic_DNA"/>
</dbReference>
<accession>A0A2Z6QHW7</accession>
<evidence type="ECO:0000313" key="2">
    <source>
        <dbReference type="Proteomes" id="UP000247702"/>
    </source>
</evidence>
<reference evidence="1 2" key="1">
    <citation type="submission" date="2017-11" db="EMBL/GenBank/DDBJ databases">
        <title>The genome of Rhizophagus clarus HR1 reveals common genetic basis of auxotrophy among arbuscular mycorrhizal fungi.</title>
        <authorList>
            <person name="Kobayashi Y."/>
        </authorList>
    </citation>
    <scope>NUCLEOTIDE SEQUENCE [LARGE SCALE GENOMIC DNA]</scope>
    <source>
        <strain evidence="1 2">HR1</strain>
    </source>
</reference>
<comment type="caution">
    <text evidence="1">The sequence shown here is derived from an EMBL/GenBank/DDBJ whole genome shotgun (WGS) entry which is preliminary data.</text>
</comment>
<proteinExistence type="predicted"/>
<sequence>MSYFANTPLKLRYEENARFGFSLRALISLASFIAGPPGKLYGGAKSSSLVNSRKAWPSTFCLRSIPSHRRLA</sequence>
<protein>
    <submittedName>
        <fullName evidence="1">Uncharacterized protein</fullName>
    </submittedName>
</protein>
<dbReference type="Proteomes" id="UP000247702">
    <property type="component" value="Unassembled WGS sequence"/>
</dbReference>
<dbReference type="AlphaFoldDB" id="A0A2Z6QHW7"/>
<gene>
    <name evidence="1" type="ORF">RclHR1_00110037</name>
</gene>
<organism evidence="1 2">
    <name type="scientific">Rhizophagus clarus</name>
    <dbReference type="NCBI Taxonomy" id="94130"/>
    <lineage>
        <taxon>Eukaryota</taxon>
        <taxon>Fungi</taxon>
        <taxon>Fungi incertae sedis</taxon>
        <taxon>Mucoromycota</taxon>
        <taxon>Glomeromycotina</taxon>
        <taxon>Glomeromycetes</taxon>
        <taxon>Glomerales</taxon>
        <taxon>Glomeraceae</taxon>
        <taxon>Rhizophagus</taxon>
    </lineage>
</organism>